<protein>
    <submittedName>
        <fullName evidence="5">Autoinducer binding domain-containing protein</fullName>
    </submittedName>
</protein>
<name>A0ABU3YXY8_9HYPH</name>
<keyword evidence="1" id="KW-0805">Transcription regulation</keyword>
<dbReference type="RefSeq" id="WP_128408785.1">
    <property type="nucleotide sequence ID" value="NZ_JAWJWH010000045.1"/>
</dbReference>
<keyword evidence="6" id="KW-1185">Reference proteome</keyword>
<dbReference type="Proteomes" id="UP001187203">
    <property type="component" value="Unassembled WGS sequence"/>
</dbReference>
<accession>A0ABU3YXY8</accession>
<dbReference type="EMBL" id="JAWJWI010000044">
    <property type="protein sequence ID" value="MDV4190727.1"/>
    <property type="molecule type" value="Genomic_DNA"/>
</dbReference>
<evidence type="ECO:0000313" key="5">
    <source>
        <dbReference type="EMBL" id="MDV4190727.1"/>
    </source>
</evidence>
<dbReference type="InterPro" id="IPR000792">
    <property type="entry name" value="Tscrpt_reg_LuxR_C"/>
</dbReference>
<evidence type="ECO:0000256" key="1">
    <source>
        <dbReference type="ARBA" id="ARBA00023015"/>
    </source>
</evidence>
<organism evidence="5 6">
    <name type="scientific">Rhizobium brockwellii</name>
    <dbReference type="NCBI Taxonomy" id="3019932"/>
    <lineage>
        <taxon>Bacteria</taxon>
        <taxon>Pseudomonadati</taxon>
        <taxon>Pseudomonadota</taxon>
        <taxon>Alphaproteobacteria</taxon>
        <taxon>Hyphomicrobiales</taxon>
        <taxon>Rhizobiaceae</taxon>
        <taxon>Rhizobium/Agrobacterium group</taxon>
        <taxon>Rhizobium</taxon>
    </lineage>
</organism>
<dbReference type="InterPro" id="IPR016032">
    <property type="entry name" value="Sig_transdc_resp-reg_C-effctor"/>
</dbReference>
<dbReference type="PROSITE" id="PS50043">
    <property type="entry name" value="HTH_LUXR_2"/>
    <property type="match status" value="1"/>
</dbReference>
<dbReference type="CDD" id="cd06170">
    <property type="entry name" value="LuxR_C_like"/>
    <property type="match status" value="1"/>
</dbReference>
<proteinExistence type="predicted"/>
<keyword evidence="2" id="KW-0238">DNA-binding</keyword>
<dbReference type="InterPro" id="IPR036388">
    <property type="entry name" value="WH-like_DNA-bd_sf"/>
</dbReference>
<keyword evidence="3" id="KW-0804">Transcription</keyword>
<sequence>MNQLVAGLLEIGAVAHDDATLKTALADLAERFEFTGYDYAKLLPGDFYVISNLSPDWLKLSRKLDLERRHPIMKRAQQSRRAFIWSGAQENGTMPEEDQTFYETASQFGIRSGVTIPIAISNGGISVLSFVSPKTVLSAWDEIDPIAASSAVGQLHARIEQLKVTPSIQEPFYLSPKEATYTRWLSLGKTVEDTAEIEHVKYNTVRIALAEARRRYDLCNNTQLVALAIRRGLI</sequence>
<feature type="domain" description="HTH luxR-type" evidence="4">
    <location>
        <begin position="167"/>
        <end position="232"/>
    </location>
</feature>
<evidence type="ECO:0000256" key="2">
    <source>
        <dbReference type="ARBA" id="ARBA00023125"/>
    </source>
</evidence>
<dbReference type="InterPro" id="IPR036693">
    <property type="entry name" value="TF_LuxR_autoind-bd_dom_sf"/>
</dbReference>
<evidence type="ECO:0000313" key="6">
    <source>
        <dbReference type="Proteomes" id="UP001187203"/>
    </source>
</evidence>
<dbReference type="Gene3D" id="1.10.10.10">
    <property type="entry name" value="Winged helix-like DNA-binding domain superfamily/Winged helix DNA-binding domain"/>
    <property type="match status" value="1"/>
</dbReference>
<evidence type="ECO:0000259" key="4">
    <source>
        <dbReference type="PROSITE" id="PS50043"/>
    </source>
</evidence>
<evidence type="ECO:0000256" key="3">
    <source>
        <dbReference type="ARBA" id="ARBA00023163"/>
    </source>
</evidence>
<dbReference type="SUPFAM" id="SSF75516">
    <property type="entry name" value="Pheromone-binding domain of LuxR-like quorum-sensing transcription factors"/>
    <property type="match status" value="1"/>
</dbReference>
<dbReference type="SUPFAM" id="SSF46894">
    <property type="entry name" value="C-terminal effector domain of the bipartite response regulators"/>
    <property type="match status" value="1"/>
</dbReference>
<dbReference type="SMART" id="SM00421">
    <property type="entry name" value="HTH_LUXR"/>
    <property type="match status" value="1"/>
</dbReference>
<reference evidence="6" key="1">
    <citation type="journal article" date="2023" name="Int. J. Mol. Sci.">
        <title>Genomic and Metabolic Characterization of Plant Growth-Promoting Rhizobacteria Isolated from Nodules of Clovers Grown in Non-Farmed Soil.</title>
        <authorList>
            <person name="Wojcik M."/>
            <person name="Koper P."/>
            <person name="Zebracki K."/>
            <person name="Marczak M."/>
            <person name="Mazur A."/>
        </authorList>
    </citation>
    <scope>NUCLEOTIDE SEQUENCE [LARGE SCALE GENOMIC DNA]</scope>
    <source>
        <strain evidence="6">KB12</strain>
    </source>
</reference>
<comment type="caution">
    <text evidence="5">The sequence shown here is derived from an EMBL/GenBank/DDBJ whole genome shotgun (WGS) entry which is preliminary data.</text>
</comment>
<dbReference type="Gene3D" id="3.30.450.80">
    <property type="entry name" value="Transcription factor LuxR-like, autoinducer-binding domain"/>
    <property type="match status" value="1"/>
</dbReference>
<gene>
    <name evidence="5" type="ORF">R1523_35395</name>
</gene>
<dbReference type="InterPro" id="IPR005143">
    <property type="entry name" value="TF_LuxR_autoind-bd_dom"/>
</dbReference>
<dbReference type="Pfam" id="PF03472">
    <property type="entry name" value="Autoind_bind"/>
    <property type="match status" value="1"/>
</dbReference>